<dbReference type="Proteomes" id="UP000070412">
    <property type="component" value="Unassembled WGS sequence"/>
</dbReference>
<accession>A0A834VB94</accession>
<feature type="compositionally biased region" description="Low complexity" evidence="3">
    <location>
        <begin position="1127"/>
        <end position="1142"/>
    </location>
</feature>
<reference evidence="6" key="1">
    <citation type="journal article" date="2020" name="PLoS Negl. Trop. Dis.">
        <title>High-quality nuclear genome for Sarcoptes scabiei-A critical resource for a neglected parasite.</title>
        <authorList>
            <person name="Korhonen P.K."/>
            <person name="Gasser R.B."/>
            <person name="Ma G."/>
            <person name="Wang T."/>
            <person name="Stroehlein A.J."/>
            <person name="Young N.D."/>
            <person name="Ang C.S."/>
            <person name="Fernando D.D."/>
            <person name="Lu H.C."/>
            <person name="Taylor S."/>
            <person name="Reynolds S.L."/>
            <person name="Mofiz E."/>
            <person name="Najaraj S.H."/>
            <person name="Gowda H."/>
            <person name="Madugundu A."/>
            <person name="Renuse S."/>
            <person name="Holt D."/>
            <person name="Pandey A."/>
            <person name="Papenfuss A.T."/>
            <person name="Fischer K."/>
        </authorList>
    </citation>
    <scope>NUCLEOTIDE SEQUENCE [LARGE SCALE GENOMIC DNA]</scope>
</reference>
<dbReference type="OrthoDB" id="6376137at2759"/>
<feature type="region of interest" description="Disordered" evidence="3">
    <location>
        <begin position="1123"/>
        <end position="1142"/>
    </location>
</feature>
<evidence type="ECO:0000256" key="2">
    <source>
        <dbReference type="ARBA" id="ARBA00023242"/>
    </source>
</evidence>
<name>A0A834VB94_SARSC</name>
<dbReference type="GO" id="GO:0006325">
    <property type="term" value="P:chromatin organization"/>
    <property type="evidence" value="ECO:0007669"/>
    <property type="project" value="InterPro"/>
</dbReference>
<dbReference type="SUPFAM" id="SSF48452">
    <property type="entry name" value="TPR-like"/>
    <property type="match status" value="1"/>
</dbReference>
<evidence type="ECO:0000313" key="5">
    <source>
        <dbReference type="EnsemblMetazoa" id="KAF7488924.1"/>
    </source>
</evidence>
<reference evidence="4" key="2">
    <citation type="submission" date="2020-01" db="EMBL/GenBank/DDBJ databases">
        <authorList>
            <person name="Korhonen P.K.K."/>
            <person name="Guangxu M.G."/>
            <person name="Wang T.W."/>
            <person name="Stroehlein A.J.S."/>
            <person name="Young N.D."/>
            <person name="Ang C.-S.A."/>
            <person name="Fernando D.W.F."/>
            <person name="Lu H.L."/>
            <person name="Taylor S.T."/>
            <person name="Ehtesham M.E.M."/>
            <person name="Najaraj S.H.N."/>
            <person name="Harsha G.H.G."/>
            <person name="Madugundu A.M."/>
            <person name="Renuse S.R."/>
            <person name="Holt D.H."/>
            <person name="Pandey A.P."/>
            <person name="Papenfuss A.P."/>
            <person name="Gasser R.B.G."/>
            <person name="Fischer K.F."/>
        </authorList>
    </citation>
    <scope>NUCLEOTIDE SEQUENCE</scope>
    <source>
        <strain evidence="4">SSS_KF_BRIS2020</strain>
    </source>
</reference>
<dbReference type="InterPro" id="IPR011990">
    <property type="entry name" value="TPR-like_helical_dom_sf"/>
</dbReference>
<gene>
    <name evidence="4" type="ORF">SSS_6726</name>
</gene>
<evidence type="ECO:0000256" key="1">
    <source>
        <dbReference type="ARBA" id="ARBA00004123"/>
    </source>
</evidence>
<dbReference type="EnsemblMetazoa" id="SSS_6726s_mrna">
    <property type="protein sequence ID" value="KAF7488924.1"/>
    <property type="gene ID" value="SSS_6726"/>
</dbReference>
<feature type="region of interest" description="Disordered" evidence="3">
    <location>
        <begin position="336"/>
        <end position="360"/>
    </location>
</feature>
<dbReference type="PANTHER" id="PTHR15502:SF7">
    <property type="entry name" value="CALCINEURIN-BINDING PROTEIN CABIN-1"/>
    <property type="match status" value="1"/>
</dbReference>
<proteinExistence type="predicted"/>
<dbReference type="Gene3D" id="1.25.40.10">
    <property type="entry name" value="Tetratricopeptide repeat domain"/>
    <property type="match status" value="1"/>
</dbReference>
<dbReference type="InterPro" id="IPR033053">
    <property type="entry name" value="Hir3/CABIN1"/>
</dbReference>
<evidence type="ECO:0000313" key="6">
    <source>
        <dbReference type="Proteomes" id="UP000070412"/>
    </source>
</evidence>
<dbReference type="PANTHER" id="PTHR15502">
    <property type="entry name" value="CALCINEURIN-BINDING PROTEIN CABIN 1-RELATED"/>
    <property type="match status" value="1"/>
</dbReference>
<protein>
    <submittedName>
        <fullName evidence="4">Calcineurin-binding protein cabin-1</fullName>
    </submittedName>
</protein>
<evidence type="ECO:0000256" key="3">
    <source>
        <dbReference type="SAM" id="MobiDB-lite"/>
    </source>
</evidence>
<keyword evidence="2" id="KW-0539">Nucleus</keyword>
<dbReference type="GO" id="GO:0005634">
    <property type="term" value="C:nucleus"/>
    <property type="evidence" value="ECO:0007669"/>
    <property type="project" value="UniProtKB-SubCell"/>
</dbReference>
<reference evidence="5" key="3">
    <citation type="submission" date="2022-06" db="UniProtKB">
        <authorList>
            <consortium name="EnsemblMetazoa"/>
        </authorList>
    </citation>
    <scope>IDENTIFICATION</scope>
</reference>
<dbReference type="GO" id="GO:0031491">
    <property type="term" value="F:nucleosome binding"/>
    <property type="evidence" value="ECO:0007669"/>
    <property type="project" value="TreeGrafter"/>
</dbReference>
<sequence length="1393" mass="162684">MIRIKALNDSTNSDSSDSEINHTTREVEEEKLNELYINALKFASSGSIDQAINLLEQLKNELEADPPKINDLILFNRLKYLTYKNLGLFKDDLDFLIDALEIDESDINLWIIVGRKSRQKSNYILSKHCFETAYKFNPKNYIIIENLIDLYFITNNLFRCVSICFKALDIDPEYLKAKIVLNECIRLMPPILEDIDRNQFEKISSRFGGHDRDFEKEPNISHLIRKSLEPLNNLKLNINLLDENEIIKNHKKRNIVLNIDDMKLSSLEVLGLKINSIYELIVENHLNISSPITLECKANDYNLNQTEILNTVENQIDDGRQTRNLNVYEGKKKQFNNDSVIESGDKRRSSRHRTRGKVSDQLEEDQPVYDRLMDILPIELLKENRLINLENDNFSSNSASINENECSPDQSTRLEAETLNRIILKLEEDCSKRKNLNIFELISKYLIEITLIKNIMIPKTFIDLYKIYREYHPLPSALICEIPKDIDVEMILVCLTANEIEFNPKDALFLKEIISKLSFHLDQNNFRQFIIRLFVLLGIKESNIDYFHYALDFCDIHSEYIQHFDMKNSYEADKNSFILTGGTAIEVIASNKLKINQHYINTLIEMQNVSMTKLSKDQNYIEIIRVFFSKSECDLSDEDKRQLFDAIIQTQMFNECIEFVKDWSNHNEDCLQIIYQCLKSDSKIVLSSKLIKKIVKYASEGDSIYPWLILLYLIKSDQSYDQKNLPKFFTIGHSVLGRKNVCTSHGGEFLFEAQKIFVVNEMEDEALMCFSCLFNFPPRKSQFIDIHTSPVIDLKWEHCADIFECFAPEQMPEFDSRQSGISLETKDFFMKILNLIPDSEKPQRIQSISNYIKKGSTLILEDCPDSNSLTSNLYYLLADYHFKAKDFAAAKYFYINDLSFHVNRFDSWAGLALSINYQVDQMLLEGKDINTAKFHQTAFSTMQCFEQALRLQSDNMKLWIEYGILCYNIASNWSRLMKRIKMFSLNDIEMTNVFYKYEDVLIRTKHCFEKAIQTNIYNEESWLPFYMLGKVAEKSQAELSCILQLYESAYLNLYLDGAIYPKKISYYNPPHLSIESLELHYRVHSVILKYLLNNRKFTARMLRNLKFQLIKYSKSPFVLRKSFSNHSGQSSKKQNGSKNSANQFVNNTEINDQIKDLVSDIIDLVSERQIKFDVNRSRSELITLCIKGIKQCLSRYNAHYKSYFRLAHYYNIIQDFYTAKSILCGGIQNKTNPFLRFDDETEKSCSNPGYINGLFLERKSSNLYNGIWRIPIDEIERAGTFNFHMFRCTNLLISVSALTNDYQLLSSIAIQLYKTPDLDKQYINHAERTLLSQKAFEDCFEILEKLLLISPSNTLIEEIQSVAQTMIKQNIYTAEILQRCERFNNQLQANQRM</sequence>
<dbReference type="EMBL" id="WVUK01000065">
    <property type="protein sequence ID" value="KAF7488924.1"/>
    <property type="molecule type" value="Genomic_DNA"/>
</dbReference>
<comment type="subcellular location">
    <subcellularLocation>
        <location evidence="1">Nucleus</location>
    </subcellularLocation>
</comment>
<keyword evidence="6" id="KW-1185">Reference proteome</keyword>
<organism evidence="4">
    <name type="scientific">Sarcoptes scabiei</name>
    <name type="common">Itch mite</name>
    <name type="synonym">Acarus scabiei</name>
    <dbReference type="NCBI Taxonomy" id="52283"/>
    <lineage>
        <taxon>Eukaryota</taxon>
        <taxon>Metazoa</taxon>
        <taxon>Ecdysozoa</taxon>
        <taxon>Arthropoda</taxon>
        <taxon>Chelicerata</taxon>
        <taxon>Arachnida</taxon>
        <taxon>Acari</taxon>
        <taxon>Acariformes</taxon>
        <taxon>Sarcoptiformes</taxon>
        <taxon>Astigmata</taxon>
        <taxon>Psoroptidia</taxon>
        <taxon>Sarcoptoidea</taxon>
        <taxon>Sarcoptidae</taxon>
        <taxon>Sarcoptinae</taxon>
        <taxon>Sarcoptes</taxon>
    </lineage>
</organism>
<evidence type="ECO:0000313" key="4">
    <source>
        <dbReference type="EMBL" id="KAF7488924.1"/>
    </source>
</evidence>